<name>A0AAN6I5B0_PICAN</name>
<feature type="compositionally biased region" description="Polar residues" evidence="1">
    <location>
        <begin position="394"/>
        <end position="423"/>
    </location>
</feature>
<feature type="compositionally biased region" description="Basic and acidic residues" evidence="1">
    <location>
        <begin position="368"/>
        <end position="380"/>
    </location>
</feature>
<evidence type="ECO:0000313" key="3">
    <source>
        <dbReference type="EMBL" id="KAG7817214.1"/>
    </source>
</evidence>
<dbReference type="RefSeq" id="XP_043058643.1">
    <property type="nucleotide sequence ID" value="XM_043204592.1"/>
</dbReference>
<feature type="region of interest" description="Disordered" evidence="1">
    <location>
        <begin position="300"/>
        <end position="490"/>
    </location>
</feature>
<accession>A0AAN6I5B0</accession>
<proteinExistence type="predicted"/>
<organism evidence="3 4">
    <name type="scientific">Pichia angusta</name>
    <name type="common">Yeast</name>
    <name type="synonym">Hansenula polymorpha</name>
    <dbReference type="NCBI Taxonomy" id="870730"/>
    <lineage>
        <taxon>Eukaryota</taxon>
        <taxon>Fungi</taxon>
        <taxon>Dikarya</taxon>
        <taxon>Ascomycota</taxon>
        <taxon>Saccharomycotina</taxon>
        <taxon>Pichiomycetes</taxon>
        <taxon>Pichiales</taxon>
        <taxon>Pichiaceae</taxon>
        <taxon>Ogataea</taxon>
    </lineage>
</organism>
<protein>
    <submittedName>
        <fullName evidence="3">Uncharacterized protein</fullName>
    </submittedName>
</protein>
<reference evidence="3" key="1">
    <citation type="journal article" date="2021" name="G3 (Bethesda)">
        <title>Genomic diversity, chromosomal rearrangements, and interspecies hybridization in the ogataea polymorpha species complex.</title>
        <authorList>
            <person name="Hanson S.J."/>
            <person name="Cinneide E.O."/>
            <person name="Salzberg L.I."/>
            <person name="Wolfe K.H."/>
            <person name="McGowan J."/>
            <person name="Fitzpatrick D.A."/>
            <person name="Matlin K."/>
        </authorList>
    </citation>
    <scope>NUCLEOTIDE SEQUENCE</scope>
    <source>
        <strain evidence="3">61-244</strain>
    </source>
</reference>
<evidence type="ECO:0000313" key="4">
    <source>
        <dbReference type="Proteomes" id="UP001196530"/>
    </source>
</evidence>
<feature type="signal peptide" evidence="2">
    <location>
        <begin position="1"/>
        <end position="18"/>
    </location>
</feature>
<comment type="caution">
    <text evidence="3">The sequence shown here is derived from an EMBL/GenBank/DDBJ whole genome shotgun (WGS) entry which is preliminary data.</text>
</comment>
<evidence type="ECO:0000256" key="1">
    <source>
        <dbReference type="SAM" id="MobiDB-lite"/>
    </source>
</evidence>
<feature type="chain" id="PRO_5042989217" evidence="2">
    <location>
        <begin position="19"/>
        <end position="490"/>
    </location>
</feature>
<sequence length="490" mass="54460">MVIFTVVHPFLLFHPVTVQPNHDHTSDLAGVLKFDQLVTFGRLASIWRQPRFRECEIICILQPPDEKAYGVVNFAMDIDTNRPVAESAKQRPKRRFSHLFRRRSLSSSPRTSKLKLKDVLVPYQLGNLEVDSSYQEFKSQVSKESKYSQIVRLAERQSQTVSDHVPPNVVDQELRDRSASLTSFGSSVHIEEALPVTAISPSPERPLISVPPVPARSPGKGAPISPWNNSPMPQKIILVDRPDCEGSPKIPHMQNDTQNPFSFETWSSSVSPDRLSLGDQTGEIVDLYQNYAAGEMGANASRESIDAQHEIEPSTDTPKQVRGGAAVPTTPQSLHRDVSSSSHPVSSFATPPLEDDNECFIDWSDSDGPERRDSGKRIVETFRSLSISKRAKNSPRSSQPGSKRASIATSSISTPRLASSTTELPERVVLRSPFRSHSEQLPTSPNRPVHIPEGPQITPPRPPSRPRSESMGTDTPTPTRARPNLKYYYM</sequence>
<feature type="compositionally biased region" description="Acidic residues" evidence="1">
    <location>
        <begin position="353"/>
        <end position="367"/>
    </location>
</feature>
<evidence type="ECO:0000256" key="2">
    <source>
        <dbReference type="SAM" id="SignalP"/>
    </source>
</evidence>
<gene>
    <name evidence="3" type="ORF">KL928_003949</name>
</gene>
<keyword evidence="2" id="KW-0732">Signal</keyword>
<dbReference type="GeneID" id="66128000"/>
<feature type="compositionally biased region" description="Basic and acidic residues" evidence="1">
    <location>
        <begin position="303"/>
        <end position="312"/>
    </location>
</feature>
<dbReference type="EMBL" id="JAHLUX010000008">
    <property type="protein sequence ID" value="KAG7817214.1"/>
    <property type="molecule type" value="Genomic_DNA"/>
</dbReference>
<dbReference type="Proteomes" id="UP001196530">
    <property type="component" value="Unassembled WGS sequence"/>
</dbReference>
<dbReference type="AlphaFoldDB" id="A0AAN6I5B0"/>